<sequence length="150" mass="16477">MKRAACWLCVSMLGPVLIAGCASAAREAAFRREEVALFEARQQAAVHCEAQDDCEAAWARARAFVATHSASRIVRADDTQIETARPHSFGFVYLAALKEHTDEGNTQIQLKAMCRGMYDTDGKASLLYSTCADAIVAVEGEFRAWMRSAR</sequence>
<evidence type="ECO:0008006" key="4">
    <source>
        <dbReference type="Google" id="ProtNLM"/>
    </source>
</evidence>
<dbReference type="STRING" id="157910.SAMN05445850_3426"/>
<dbReference type="EMBL" id="FNKX01000001">
    <property type="protein sequence ID" value="SDR22799.1"/>
    <property type="molecule type" value="Genomic_DNA"/>
</dbReference>
<protein>
    <recommendedName>
        <fullName evidence="4">Lipoprotein</fullName>
    </recommendedName>
</protein>
<feature type="chain" id="PRO_5011524311" description="Lipoprotein" evidence="1">
    <location>
        <begin position="25"/>
        <end position="150"/>
    </location>
</feature>
<dbReference type="PROSITE" id="PS51257">
    <property type="entry name" value="PROKAR_LIPOPROTEIN"/>
    <property type="match status" value="1"/>
</dbReference>
<name>A0A1H1HBS3_9BURK</name>
<evidence type="ECO:0000313" key="3">
    <source>
        <dbReference type="Proteomes" id="UP000199365"/>
    </source>
</evidence>
<dbReference type="AlphaFoldDB" id="A0A1H1HBS3"/>
<dbReference type="RefSeq" id="WP_090804898.1">
    <property type="nucleotide sequence ID" value="NZ_FNKX01000001.1"/>
</dbReference>
<dbReference type="Proteomes" id="UP000199365">
    <property type="component" value="Unassembled WGS sequence"/>
</dbReference>
<evidence type="ECO:0000313" key="2">
    <source>
        <dbReference type="EMBL" id="SDR22799.1"/>
    </source>
</evidence>
<keyword evidence="1" id="KW-0732">Signal</keyword>
<proteinExistence type="predicted"/>
<gene>
    <name evidence="2" type="ORF">SAMN05445850_3426</name>
</gene>
<evidence type="ECO:0000256" key="1">
    <source>
        <dbReference type="SAM" id="SignalP"/>
    </source>
</evidence>
<keyword evidence="3" id="KW-1185">Reference proteome</keyword>
<reference evidence="3" key="1">
    <citation type="submission" date="2016-10" db="EMBL/GenBank/DDBJ databases">
        <authorList>
            <person name="Varghese N."/>
            <person name="Submissions S."/>
        </authorList>
    </citation>
    <scope>NUCLEOTIDE SEQUENCE [LARGE SCALE GENOMIC DNA]</scope>
    <source>
        <strain evidence="3">DUS833</strain>
    </source>
</reference>
<accession>A0A1H1HBS3</accession>
<feature type="signal peptide" evidence="1">
    <location>
        <begin position="1"/>
        <end position="24"/>
    </location>
</feature>
<organism evidence="2 3">
    <name type="scientific">Paraburkholderia tuberum</name>
    <dbReference type="NCBI Taxonomy" id="157910"/>
    <lineage>
        <taxon>Bacteria</taxon>
        <taxon>Pseudomonadati</taxon>
        <taxon>Pseudomonadota</taxon>
        <taxon>Betaproteobacteria</taxon>
        <taxon>Burkholderiales</taxon>
        <taxon>Burkholderiaceae</taxon>
        <taxon>Paraburkholderia</taxon>
    </lineage>
</organism>